<dbReference type="SUPFAM" id="SSF88874">
    <property type="entry name" value="Receptor-binding domain of short tail fibre protein gp12"/>
    <property type="match status" value="1"/>
</dbReference>
<name>A0A6J5NAX4_9CAUD</name>
<dbReference type="EMBL" id="LR796612">
    <property type="protein sequence ID" value="CAB4154178.1"/>
    <property type="molecule type" value="Genomic_DNA"/>
</dbReference>
<proteinExistence type="predicted"/>
<dbReference type="Gene3D" id="3.90.1340.10">
    <property type="entry name" value="Phage tail collar domain"/>
    <property type="match status" value="1"/>
</dbReference>
<accession>A0A6J5NAX4</accession>
<sequence length="454" mass="47842">MAYIIPNATDTTSGNKYAVLDQAEPDSIDFEILGNDKTGVISGCEVTTTSVGSNSAVSVAGGVVVLNNVVYTVVANTFTTIPQPPTTSTYGRFDLIVARLTGSTMVITGLYGTESAANPTHPKSSSRLVSTVGVDVLSYFNRATDVVLASVYRAQGIATILSSHIVDKRRDINTPIAYRAAAYPAATTGEIGDFYLRTSTLLTGESGVHVKRDASTWIQLAITPIDPGVPIGTVITWVSPVAPNGAVWLECNGSSVSRTTYSALYNVLTNNGAVFNWGPNDSTDFKLPDFRGYYTKGGETGTLGNQTGNTNNTVSLAIENIPSHVHTINHAHSGTAEDDGVHDHEPKNSSQDFATRLNAYQVDSYVAIKDKLGFGFPESGLTGDIGNFGLLGIPGHPGMALSSSAKTEKSDAHQHAVTIPTTTTLVSGAAGQTTPTAFNIAPMTISVKHYIRYA</sequence>
<dbReference type="InterPro" id="IPR037053">
    <property type="entry name" value="Phage_tail_collar_dom_sf"/>
</dbReference>
<gene>
    <name evidence="2" type="ORF">UFOVP629_2</name>
</gene>
<feature type="domain" description="Phage tail collar" evidence="1">
    <location>
        <begin position="232"/>
        <end position="293"/>
    </location>
</feature>
<dbReference type="Pfam" id="PF07484">
    <property type="entry name" value="Collar"/>
    <property type="match status" value="1"/>
</dbReference>
<reference evidence="2" key="1">
    <citation type="submission" date="2020-04" db="EMBL/GenBank/DDBJ databases">
        <authorList>
            <person name="Chiriac C."/>
            <person name="Salcher M."/>
            <person name="Ghai R."/>
            <person name="Kavagutti S V."/>
        </authorList>
    </citation>
    <scope>NUCLEOTIDE SEQUENCE</scope>
</reference>
<evidence type="ECO:0000259" key="1">
    <source>
        <dbReference type="Pfam" id="PF07484"/>
    </source>
</evidence>
<evidence type="ECO:0000313" key="2">
    <source>
        <dbReference type="EMBL" id="CAB4154178.1"/>
    </source>
</evidence>
<protein>
    <submittedName>
        <fullName evidence="2">Phage tail collar domain containing protein</fullName>
    </submittedName>
</protein>
<organism evidence="2">
    <name type="scientific">uncultured Caudovirales phage</name>
    <dbReference type="NCBI Taxonomy" id="2100421"/>
    <lineage>
        <taxon>Viruses</taxon>
        <taxon>Duplodnaviria</taxon>
        <taxon>Heunggongvirae</taxon>
        <taxon>Uroviricota</taxon>
        <taxon>Caudoviricetes</taxon>
        <taxon>Peduoviridae</taxon>
        <taxon>Maltschvirus</taxon>
        <taxon>Maltschvirus maltsch</taxon>
    </lineage>
</organism>
<dbReference type="InterPro" id="IPR011083">
    <property type="entry name" value="Phage_tail_collar_dom"/>
</dbReference>